<dbReference type="EMBL" id="SMKW01000212">
    <property type="protein sequence ID" value="TDD32241.1"/>
    <property type="molecule type" value="Genomic_DNA"/>
</dbReference>
<evidence type="ECO:0000313" key="1">
    <source>
        <dbReference type="EMBL" id="TDD32241.1"/>
    </source>
</evidence>
<dbReference type="GO" id="GO:0004713">
    <property type="term" value="F:protein tyrosine kinase activity"/>
    <property type="evidence" value="ECO:0007669"/>
    <property type="project" value="TreeGrafter"/>
</dbReference>
<feature type="non-terminal residue" evidence="1">
    <location>
        <position position="100"/>
    </location>
</feature>
<dbReference type="SUPFAM" id="SSF56784">
    <property type="entry name" value="HAD-like"/>
    <property type="match status" value="1"/>
</dbReference>
<dbReference type="InterPro" id="IPR023214">
    <property type="entry name" value="HAD_sf"/>
</dbReference>
<dbReference type="InterPro" id="IPR023198">
    <property type="entry name" value="PGP-like_dom2"/>
</dbReference>
<dbReference type="InterPro" id="IPR041492">
    <property type="entry name" value="HAD_2"/>
</dbReference>
<dbReference type="GO" id="GO:0016787">
    <property type="term" value="F:hydrolase activity"/>
    <property type="evidence" value="ECO:0007669"/>
    <property type="project" value="UniProtKB-KW"/>
</dbReference>
<reference evidence="1 2" key="1">
    <citation type="submission" date="2019-03" db="EMBL/GenBank/DDBJ databases">
        <title>Draft genome sequences of novel Actinobacteria.</title>
        <authorList>
            <person name="Sahin N."/>
            <person name="Ay H."/>
            <person name="Saygin H."/>
        </authorList>
    </citation>
    <scope>NUCLEOTIDE SEQUENCE [LARGE SCALE GENOMIC DNA]</scope>
    <source>
        <strain evidence="1 2">7K502</strain>
    </source>
</reference>
<comment type="caution">
    <text evidence="1">The sequence shown here is derived from an EMBL/GenBank/DDBJ whole genome shotgun (WGS) entry which is preliminary data.</text>
</comment>
<dbReference type="InterPro" id="IPR036412">
    <property type="entry name" value="HAD-like_sf"/>
</dbReference>
<name>A0A4R4XM29_9PSEU</name>
<dbReference type="Gene3D" id="1.10.150.240">
    <property type="entry name" value="Putative phosphatase, domain 2"/>
    <property type="match status" value="1"/>
</dbReference>
<dbReference type="PANTHER" id="PTHR43434:SF20">
    <property type="entry name" value="5'-NUCLEOTIDASE"/>
    <property type="match status" value="1"/>
</dbReference>
<evidence type="ECO:0000313" key="2">
    <source>
        <dbReference type="Proteomes" id="UP000294947"/>
    </source>
</evidence>
<gene>
    <name evidence="1" type="ORF">E1288_46310</name>
</gene>
<dbReference type="InterPro" id="IPR050155">
    <property type="entry name" value="HAD-like_hydrolase_sf"/>
</dbReference>
<dbReference type="Pfam" id="PF13419">
    <property type="entry name" value="HAD_2"/>
    <property type="match status" value="1"/>
</dbReference>
<dbReference type="Proteomes" id="UP000294947">
    <property type="component" value="Unassembled WGS sequence"/>
</dbReference>
<dbReference type="AlphaFoldDB" id="A0A4R4XM29"/>
<dbReference type="PANTHER" id="PTHR43434">
    <property type="entry name" value="PHOSPHOGLYCOLATE PHOSPHATASE"/>
    <property type="match status" value="1"/>
</dbReference>
<protein>
    <submittedName>
        <fullName evidence="1">HAD family hydrolase</fullName>
    </submittedName>
</protein>
<proteinExistence type="predicted"/>
<dbReference type="GO" id="GO:0005829">
    <property type="term" value="C:cytosol"/>
    <property type="evidence" value="ECO:0007669"/>
    <property type="project" value="TreeGrafter"/>
</dbReference>
<organism evidence="1 2">
    <name type="scientific">Saccharopolyspora elongata</name>
    <dbReference type="NCBI Taxonomy" id="2530387"/>
    <lineage>
        <taxon>Bacteria</taxon>
        <taxon>Bacillati</taxon>
        <taxon>Actinomycetota</taxon>
        <taxon>Actinomycetes</taxon>
        <taxon>Pseudonocardiales</taxon>
        <taxon>Pseudonocardiaceae</taxon>
        <taxon>Saccharopolyspora</taxon>
    </lineage>
</organism>
<keyword evidence="2" id="KW-1185">Reference proteome</keyword>
<dbReference type="Gene3D" id="3.40.50.1000">
    <property type="entry name" value="HAD superfamily/HAD-like"/>
    <property type="match status" value="1"/>
</dbReference>
<sequence length="100" mass="10742">MTPLKPTCLLLDLDGTLVDSAPGITISVVAALQAVGADIPEAAVLRTFIGPPMYESFRNVLGLDEPTARRALQVYRADYAENGALDSRPYEGIPELLDKL</sequence>
<keyword evidence="1" id="KW-0378">Hydrolase</keyword>
<accession>A0A4R4XM29</accession>
<dbReference type="RefSeq" id="WP_165968645.1">
    <property type="nucleotide sequence ID" value="NZ_SMKW01000212.1"/>
</dbReference>